<organism evidence="8 9">
    <name type="scientific">Salinibacillus aidingensis</name>
    <dbReference type="NCBI Taxonomy" id="237684"/>
    <lineage>
        <taxon>Bacteria</taxon>
        <taxon>Bacillati</taxon>
        <taxon>Bacillota</taxon>
        <taxon>Bacilli</taxon>
        <taxon>Bacillales</taxon>
        <taxon>Bacillaceae</taxon>
        <taxon>Salinibacillus</taxon>
    </lineage>
</organism>
<sequence length="407" mass="46821">MIWTLFRYKWKRIMKQPALFLSIMFFPFLFIGFFLFFIAQTIDESTDKIHVAIVDEDQTFETKTLANQLQAEDALSEVLRMKSLDEEQAKQELAANKITAVIYIPEGFTADLRTGINTPIQVTTNNQNLFSSSMVRLLLNSGAQYISAAQSGINTLYDLYIQDLPPEEDPQSMLQQMIVNYTLFALNRNDLFETEQVESGAHIGWENHGVIAFLLTSILISALFLQIFTHRESSQGLEDRMRTLGSTSFTFMWSQYMYYAGFLFVNVSILNGVVFVLTDLDWLLHGLTLITWLIVSLITALFLCFLEWYLANQTTRTNIFLLLVSAGLLISGVWIPVIYLPDWIEQILSISPFHHIYQAFAGMINFGENPFDHWGYLLAGWLVFTVVLMTGIWRREQKNGYISFPFK</sequence>
<dbReference type="Gene3D" id="3.40.1710.10">
    <property type="entry name" value="abc type-2 transporter like domain"/>
    <property type="match status" value="1"/>
</dbReference>
<feature type="transmembrane region" description="Helical" evidence="6">
    <location>
        <begin position="209"/>
        <end position="228"/>
    </location>
</feature>
<dbReference type="Pfam" id="PF12698">
    <property type="entry name" value="ABC2_membrane_3"/>
    <property type="match status" value="1"/>
</dbReference>
<feature type="transmembrane region" description="Helical" evidence="6">
    <location>
        <begin position="319"/>
        <end position="339"/>
    </location>
</feature>
<evidence type="ECO:0000256" key="2">
    <source>
        <dbReference type="ARBA" id="ARBA00022475"/>
    </source>
</evidence>
<dbReference type="PANTHER" id="PTHR30294">
    <property type="entry name" value="MEMBRANE COMPONENT OF ABC TRANSPORTER YHHJ-RELATED"/>
    <property type="match status" value="1"/>
</dbReference>
<feature type="transmembrane region" description="Helical" evidence="6">
    <location>
        <begin position="373"/>
        <end position="393"/>
    </location>
</feature>
<proteinExistence type="predicted"/>
<dbReference type="Proteomes" id="UP001500880">
    <property type="component" value="Unassembled WGS sequence"/>
</dbReference>
<evidence type="ECO:0000313" key="8">
    <source>
        <dbReference type="EMBL" id="GAA0490352.1"/>
    </source>
</evidence>
<keyword evidence="2" id="KW-1003">Cell membrane</keyword>
<comment type="subcellular location">
    <subcellularLocation>
        <location evidence="1">Cell membrane</location>
        <topology evidence="1">Multi-pass membrane protein</topology>
    </subcellularLocation>
</comment>
<comment type="caution">
    <text evidence="8">The sequence shown here is derived from an EMBL/GenBank/DDBJ whole genome shotgun (WGS) entry which is preliminary data.</text>
</comment>
<evidence type="ECO:0000259" key="7">
    <source>
        <dbReference type="Pfam" id="PF12698"/>
    </source>
</evidence>
<feature type="transmembrane region" description="Helical" evidence="6">
    <location>
        <begin position="20"/>
        <end position="39"/>
    </location>
</feature>
<keyword evidence="5 6" id="KW-0472">Membrane</keyword>
<evidence type="ECO:0000256" key="6">
    <source>
        <dbReference type="SAM" id="Phobius"/>
    </source>
</evidence>
<feature type="transmembrane region" description="Helical" evidence="6">
    <location>
        <begin position="289"/>
        <end position="310"/>
    </location>
</feature>
<reference evidence="9" key="1">
    <citation type="journal article" date="2019" name="Int. J. Syst. Evol. Microbiol.">
        <title>The Global Catalogue of Microorganisms (GCM) 10K type strain sequencing project: providing services to taxonomists for standard genome sequencing and annotation.</title>
        <authorList>
            <consortium name="The Broad Institute Genomics Platform"/>
            <consortium name="The Broad Institute Genome Sequencing Center for Infectious Disease"/>
            <person name="Wu L."/>
            <person name="Ma J."/>
        </authorList>
    </citation>
    <scope>NUCLEOTIDE SEQUENCE [LARGE SCALE GENOMIC DNA]</scope>
    <source>
        <strain evidence="9">JCM 12389</strain>
    </source>
</reference>
<keyword evidence="4 6" id="KW-1133">Transmembrane helix</keyword>
<evidence type="ECO:0000313" key="9">
    <source>
        <dbReference type="Proteomes" id="UP001500880"/>
    </source>
</evidence>
<accession>A0ABP3L1D8</accession>
<name>A0ABP3L1D8_9BACI</name>
<feature type="transmembrane region" description="Helical" evidence="6">
    <location>
        <begin position="256"/>
        <end position="277"/>
    </location>
</feature>
<evidence type="ECO:0000256" key="4">
    <source>
        <dbReference type="ARBA" id="ARBA00022989"/>
    </source>
</evidence>
<dbReference type="InterPro" id="IPR013525">
    <property type="entry name" value="ABC2_TM"/>
</dbReference>
<evidence type="ECO:0000256" key="3">
    <source>
        <dbReference type="ARBA" id="ARBA00022692"/>
    </source>
</evidence>
<dbReference type="PANTHER" id="PTHR30294:SF29">
    <property type="entry name" value="MULTIDRUG ABC TRANSPORTER PERMEASE YBHS-RELATED"/>
    <property type="match status" value="1"/>
</dbReference>
<dbReference type="EMBL" id="BAAADO010000003">
    <property type="protein sequence ID" value="GAA0490352.1"/>
    <property type="molecule type" value="Genomic_DNA"/>
</dbReference>
<dbReference type="InterPro" id="IPR051449">
    <property type="entry name" value="ABC-2_transporter_component"/>
</dbReference>
<gene>
    <name evidence="8" type="ORF">GCM10008986_15400</name>
</gene>
<keyword evidence="3 6" id="KW-0812">Transmembrane</keyword>
<feature type="domain" description="ABC-2 type transporter transmembrane" evidence="7">
    <location>
        <begin position="20"/>
        <end position="387"/>
    </location>
</feature>
<keyword evidence="9" id="KW-1185">Reference proteome</keyword>
<evidence type="ECO:0000256" key="1">
    <source>
        <dbReference type="ARBA" id="ARBA00004651"/>
    </source>
</evidence>
<protein>
    <recommendedName>
        <fullName evidence="7">ABC-2 type transporter transmembrane domain-containing protein</fullName>
    </recommendedName>
</protein>
<evidence type="ECO:0000256" key="5">
    <source>
        <dbReference type="ARBA" id="ARBA00023136"/>
    </source>
</evidence>